<evidence type="ECO:0000313" key="3">
    <source>
        <dbReference type="EMBL" id="CAF1191136.1"/>
    </source>
</evidence>
<feature type="domain" description="Transglycosylase SLT" evidence="1">
    <location>
        <begin position="34"/>
        <end position="142"/>
    </location>
</feature>
<protein>
    <recommendedName>
        <fullName evidence="1">Transglycosylase SLT domain-containing protein</fullName>
    </recommendedName>
</protein>
<evidence type="ECO:0000313" key="4">
    <source>
        <dbReference type="Proteomes" id="UP000663832"/>
    </source>
</evidence>
<dbReference type="SUPFAM" id="SSF53955">
    <property type="entry name" value="Lysozyme-like"/>
    <property type="match status" value="1"/>
</dbReference>
<evidence type="ECO:0000313" key="2">
    <source>
        <dbReference type="EMBL" id="CAF0953889.1"/>
    </source>
</evidence>
<dbReference type="Proteomes" id="UP000663832">
    <property type="component" value="Unassembled WGS sequence"/>
</dbReference>
<dbReference type="EMBL" id="CAJNOM010000182">
    <property type="protein sequence ID" value="CAF1191136.1"/>
    <property type="molecule type" value="Genomic_DNA"/>
</dbReference>
<dbReference type="Proteomes" id="UP000663877">
    <property type="component" value="Unassembled WGS sequence"/>
</dbReference>
<organism evidence="2 5">
    <name type="scientific">Adineta steineri</name>
    <dbReference type="NCBI Taxonomy" id="433720"/>
    <lineage>
        <taxon>Eukaryota</taxon>
        <taxon>Metazoa</taxon>
        <taxon>Spiralia</taxon>
        <taxon>Gnathifera</taxon>
        <taxon>Rotifera</taxon>
        <taxon>Eurotatoria</taxon>
        <taxon>Bdelloidea</taxon>
        <taxon>Adinetida</taxon>
        <taxon>Adinetidae</taxon>
        <taxon>Adineta</taxon>
    </lineage>
</organism>
<evidence type="ECO:0000259" key="1">
    <source>
        <dbReference type="Pfam" id="PF01464"/>
    </source>
</evidence>
<dbReference type="InterPro" id="IPR023346">
    <property type="entry name" value="Lysozyme-like_dom_sf"/>
</dbReference>
<evidence type="ECO:0000313" key="5">
    <source>
        <dbReference type="Proteomes" id="UP000663877"/>
    </source>
</evidence>
<proteinExistence type="predicted"/>
<comment type="caution">
    <text evidence="2">The sequence shown here is derived from an EMBL/GenBank/DDBJ whole genome shotgun (WGS) entry which is preliminary data.</text>
</comment>
<name>A0A814DCE8_9BILA</name>
<reference evidence="2" key="1">
    <citation type="submission" date="2021-02" db="EMBL/GenBank/DDBJ databases">
        <authorList>
            <person name="Nowell W R."/>
        </authorList>
    </citation>
    <scope>NUCLEOTIDE SEQUENCE</scope>
</reference>
<keyword evidence="4" id="KW-1185">Reference proteome</keyword>
<sequence length="174" mass="19347">MASNMDRGLPSGASNSLRLNNTVHPNIEQWRGPIESAAQTTGVPASVIGGVMYQESRGYDNVNTTQNQQRGRDAGLMQVNDATLVDMRQKHSHEFAGKSGHEENILAGAYYLKENYDTFGRWDLARRGYNSGPQAVDRTNAHNINPQYPDGDRDYIQHTDEFIDALSNGKPLRP</sequence>
<dbReference type="CDD" id="cd00254">
    <property type="entry name" value="LT-like"/>
    <property type="match status" value="1"/>
</dbReference>
<dbReference type="AlphaFoldDB" id="A0A814DCE8"/>
<dbReference type="Gene3D" id="1.10.530.10">
    <property type="match status" value="1"/>
</dbReference>
<dbReference type="InterPro" id="IPR008258">
    <property type="entry name" value="Transglycosylase_SLT_dom_1"/>
</dbReference>
<dbReference type="EMBL" id="CAJNOI010000053">
    <property type="protein sequence ID" value="CAF0953889.1"/>
    <property type="molecule type" value="Genomic_DNA"/>
</dbReference>
<gene>
    <name evidence="2" type="ORF">BJG266_LOCUS13368</name>
    <name evidence="3" type="ORF">QVE165_LOCUS25257</name>
</gene>
<accession>A0A814DCE8</accession>
<dbReference type="Pfam" id="PF01464">
    <property type="entry name" value="SLT"/>
    <property type="match status" value="1"/>
</dbReference>
<dbReference type="OrthoDB" id="1193027at2759"/>